<dbReference type="Gene3D" id="1.10.750.10">
    <property type="entry name" value="von Hippel-Lindau disease tumour suppressor, alpha domain"/>
    <property type="match status" value="1"/>
</dbReference>
<dbReference type="GeneID" id="105927179"/>
<comment type="similarity">
    <text evidence="6">Belongs to the VHL family.</text>
</comment>
<evidence type="ECO:0000256" key="5">
    <source>
        <dbReference type="ARBA" id="ARBA00004906"/>
    </source>
</evidence>
<dbReference type="InterPro" id="IPR036208">
    <property type="entry name" value="VHL_sf"/>
</dbReference>
<dbReference type="GO" id="GO:0005886">
    <property type="term" value="C:plasma membrane"/>
    <property type="evidence" value="ECO:0007669"/>
    <property type="project" value="UniProtKB-SubCell"/>
</dbReference>
<evidence type="ECO:0000256" key="11">
    <source>
        <dbReference type="ARBA" id="ARBA00023136"/>
    </source>
</evidence>
<sequence>MPQEGEQPLPLVRSLSSEIRVNVVFCNRTRRVVRPLWIDYRGEPRPYEDIQPGSGRRMITYVGHPWIFRDAETDEPFKVNCKELFVPKPSDEGDVHVNITLPVDSLKDRALYVVRRLVQPEDYRRLEIARCLHEELENPPNHLRDLQRINQRVEQHLLESIQRREGGESQETG</sequence>
<comment type="function">
    <text evidence="13">Involved in the ubiquitination and subsequent proteasomal degradation via the von Hippel-Lindau ubiquitination complex. Seems to act as a target recruitment subunit in the E3 ubiquitin ligase complex and recruits hydroxylated hypoxia-inducible factor (HIF) under normoxic conditions. Involved in transcriptional repression through interaction with HIF1A, HIF1AN and histone deacetylases. Ubiquitinates, in an oxygen-responsive manner, ADRB2. Acts as a negative regulator of mTORC1 by promoting ubiquitination and degradation of RPTOR.</text>
</comment>
<evidence type="ECO:0000259" key="16">
    <source>
        <dbReference type="Pfam" id="PF01847"/>
    </source>
</evidence>
<dbReference type="Pfam" id="PF17211">
    <property type="entry name" value="VHL_C"/>
    <property type="match status" value="1"/>
</dbReference>
<dbReference type="FunFam" id="2.60.40.780:FF:000001">
    <property type="entry name" value="von Hippel-Lindau disease tumor suppressor"/>
    <property type="match status" value="1"/>
</dbReference>
<evidence type="ECO:0000313" key="19">
    <source>
        <dbReference type="Proteomes" id="UP000265000"/>
    </source>
</evidence>
<dbReference type="CDD" id="cd05468">
    <property type="entry name" value="pVHL"/>
    <property type="match status" value="1"/>
</dbReference>
<dbReference type="Pfam" id="PF01847">
    <property type="entry name" value="VHL"/>
    <property type="match status" value="1"/>
</dbReference>
<evidence type="ECO:0000256" key="7">
    <source>
        <dbReference type="ARBA" id="ARBA00022475"/>
    </source>
</evidence>
<dbReference type="InterPro" id="IPR024053">
    <property type="entry name" value="VHL_beta_dom"/>
</dbReference>
<dbReference type="Ensembl" id="ENSFHET00000005582.1">
    <property type="protein sequence ID" value="ENSFHEP00000025310.1"/>
    <property type="gene ID" value="ENSFHEG00000007428.1"/>
</dbReference>
<evidence type="ECO:0000256" key="3">
    <source>
        <dbReference type="ARBA" id="ARBA00004240"/>
    </source>
</evidence>
<dbReference type="InterPro" id="IPR037139">
    <property type="entry name" value="VHL_alpha_dom_sf"/>
</dbReference>
<comment type="subcellular location">
    <subcellularLocation>
        <location evidence="2">Cell membrane</location>
        <topology evidence="2">Peripheral membrane protein</topology>
    </subcellularLocation>
    <subcellularLocation>
        <location evidence="4">Cytoplasm</location>
    </subcellularLocation>
    <subcellularLocation>
        <location evidence="3">Endoplasmic reticulum</location>
    </subcellularLocation>
    <subcellularLocation>
        <location evidence="1">Nucleus</location>
    </subcellularLocation>
</comment>
<keyword evidence="19" id="KW-1185">Reference proteome</keyword>
<name>A0A3Q2U635_FUNHE</name>
<evidence type="ECO:0000256" key="12">
    <source>
        <dbReference type="ARBA" id="ARBA00023242"/>
    </source>
</evidence>
<dbReference type="AlphaFoldDB" id="A0A3Q2U635"/>
<keyword evidence="8" id="KW-0963">Cytoplasm</keyword>
<dbReference type="GO" id="GO:0001666">
    <property type="term" value="P:response to hypoxia"/>
    <property type="evidence" value="ECO:0007669"/>
    <property type="project" value="UniProtKB-ARBA"/>
</dbReference>
<dbReference type="OrthoDB" id="413400at2759"/>
<dbReference type="SUPFAM" id="SSF49468">
    <property type="entry name" value="VHL"/>
    <property type="match status" value="1"/>
</dbReference>
<evidence type="ECO:0000256" key="14">
    <source>
        <dbReference type="ARBA" id="ARBA00072532"/>
    </source>
</evidence>
<evidence type="ECO:0000256" key="10">
    <source>
        <dbReference type="ARBA" id="ARBA00022824"/>
    </source>
</evidence>
<dbReference type="STRING" id="8078.ENSFHEP00000025310"/>
<dbReference type="Gene3D" id="2.60.40.780">
    <property type="entry name" value="von Hippel-Lindau disease tumour suppressor, beta domain"/>
    <property type="match status" value="1"/>
</dbReference>
<keyword evidence="12" id="KW-0539">Nucleus</keyword>
<evidence type="ECO:0000256" key="8">
    <source>
        <dbReference type="ARBA" id="ARBA00022490"/>
    </source>
</evidence>
<feature type="domain" description="von Hippel-Lindau disease tumour suppressor alpha" evidence="17">
    <location>
        <begin position="105"/>
        <end position="152"/>
    </location>
</feature>
<dbReference type="GO" id="GO:0005634">
    <property type="term" value="C:nucleus"/>
    <property type="evidence" value="ECO:0007669"/>
    <property type="project" value="UniProtKB-SubCell"/>
</dbReference>
<proteinExistence type="inferred from homology"/>
<dbReference type="InterPro" id="IPR037140">
    <property type="entry name" value="VHL_beta_dom_sf"/>
</dbReference>
<evidence type="ECO:0000256" key="1">
    <source>
        <dbReference type="ARBA" id="ARBA00004123"/>
    </source>
</evidence>
<dbReference type="RefSeq" id="XP_012719274.1">
    <property type="nucleotide sequence ID" value="XM_012863820.3"/>
</dbReference>
<dbReference type="GeneTree" id="ENSGT00390000014353"/>
<keyword evidence="10" id="KW-0256">Endoplasmic reticulum</keyword>
<accession>A0A3Q2U635</accession>
<dbReference type="FunFam" id="1.10.750.10:FF:000001">
    <property type="entry name" value="von Hippel-Lindau disease tumor suppressor"/>
    <property type="match status" value="1"/>
</dbReference>
<keyword evidence="11" id="KW-0472">Membrane</keyword>
<dbReference type="GO" id="GO:0005783">
    <property type="term" value="C:endoplasmic reticulum"/>
    <property type="evidence" value="ECO:0007669"/>
    <property type="project" value="UniProtKB-SubCell"/>
</dbReference>
<evidence type="ECO:0000256" key="6">
    <source>
        <dbReference type="ARBA" id="ARBA00010057"/>
    </source>
</evidence>
<evidence type="ECO:0000313" key="18">
    <source>
        <dbReference type="Ensembl" id="ENSFHEP00000025310.1"/>
    </source>
</evidence>
<dbReference type="CTD" id="7428"/>
<evidence type="ECO:0000259" key="17">
    <source>
        <dbReference type="Pfam" id="PF17211"/>
    </source>
</evidence>
<comment type="pathway">
    <text evidence="5">Protein modification; protein ubiquitination.</text>
</comment>
<organism evidence="18 19">
    <name type="scientific">Fundulus heteroclitus</name>
    <name type="common">Killifish</name>
    <name type="synonym">Mummichog</name>
    <dbReference type="NCBI Taxonomy" id="8078"/>
    <lineage>
        <taxon>Eukaryota</taxon>
        <taxon>Metazoa</taxon>
        <taxon>Chordata</taxon>
        <taxon>Craniata</taxon>
        <taxon>Vertebrata</taxon>
        <taxon>Euteleostomi</taxon>
        <taxon>Actinopterygii</taxon>
        <taxon>Neopterygii</taxon>
        <taxon>Teleostei</taxon>
        <taxon>Neoteleostei</taxon>
        <taxon>Acanthomorphata</taxon>
        <taxon>Ovalentaria</taxon>
        <taxon>Atherinomorphae</taxon>
        <taxon>Cyprinodontiformes</taxon>
        <taxon>Fundulidae</taxon>
        <taxon>Fundulus</taxon>
    </lineage>
</organism>
<protein>
    <recommendedName>
        <fullName evidence="14">von Hippel-Lindau disease tumor suppressor</fullName>
    </recommendedName>
    <alternativeName>
        <fullName evidence="15">pVHL</fullName>
    </alternativeName>
</protein>
<dbReference type="InterPro" id="IPR022772">
    <property type="entry name" value="VHL_tumour_suppress_b/a_dom"/>
</dbReference>
<evidence type="ECO:0000256" key="2">
    <source>
        <dbReference type="ARBA" id="ARBA00004202"/>
    </source>
</evidence>
<reference evidence="18" key="1">
    <citation type="submission" date="2025-08" db="UniProtKB">
        <authorList>
            <consortium name="Ensembl"/>
        </authorList>
    </citation>
    <scope>IDENTIFICATION</scope>
</reference>
<keyword evidence="7" id="KW-1003">Cell membrane</keyword>
<feature type="domain" description="von Hippel-Lindau disease tumour suppressor beta" evidence="16">
    <location>
        <begin position="12"/>
        <end position="92"/>
    </location>
</feature>
<dbReference type="Proteomes" id="UP000265000">
    <property type="component" value="Unplaced"/>
</dbReference>
<dbReference type="GO" id="GO:0010468">
    <property type="term" value="P:regulation of gene expression"/>
    <property type="evidence" value="ECO:0007669"/>
    <property type="project" value="UniProtKB-ARBA"/>
</dbReference>
<evidence type="ECO:0000256" key="15">
    <source>
        <dbReference type="ARBA" id="ARBA00080646"/>
    </source>
</evidence>
<evidence type="ECO:0000256" key="9">
    <source>
        <dbReference type="ARBA" id="ARBA00022786"/>
    </source>
</evidence>
<dbReference type="InterPro" id="IPR024048">
    <property type="entry name" value="VHL_alpha_dom"/>
</dbReference>
<evidence type="ECO:0000256" key="13">
    <source>
        <dbReference type="ARBA" id="ARBA00059036"/>
    </source>
</evidence>
<reference evidence="18" key="2">
    <citation type="submission" date="2025-09" db="UniProtKB">
        <authorList>
            <consortium name="Ensembl"/>
        </authorList>
    </citation>
    <scope>IDENTIFICATION</scope>
</reference>
<keyword evidence="9" id="KW-0833">Ubl conjugation pathway</keyword>
<evidence type="ECO:0000256" key="4">
    <source>
        <dbReference type="ARBA" id="ARBA00004496"/>
    </source>
</evidence>